<proteinExistence type="predicted"/>
<sequence length="237" mass="25165">MSKLSLLLGILFLLISPSKAIGQNLESDSYRIRMGNFNMTSGTKTSTNYSLTDTVGQTAAEYFSGTGYFVQAGFQYLYTLYDFSFSVSSLLADLGTATSGTFASVNHTLIVSAPGQGYSVTALAVTPLTNTQGSTIPDTTCDNTSCTETAAEVWVNTAVFGFGYNIIGHDAATDFTDATFFRPFPSLSAAEPPATVMTSIQAGQDRTATVTYQLNVSPTQAAGNYSTQIIYTATPVY</sequence>
<evidence type="ECO:0000313" key="2">
    <source>
        <dbReference type="EMBL" id="OGD75443.1"/>
    </source>
</evidence>
<comment type="caution">
    <text evidence="2">The sequence shown here is derived from an EMBL/GenBank/DDBJ whole genome shotgun (WGS) entry which is preliminary data.</text>
</comment>
<reference evidence="2 3" key="1">
    <citation type="journal article" date="2016" name="Nat. Commun.">
        <title>Thousands of microbial genomes shed light on interconnected biogeochemical processes in an aquifer system.</title>
        <authorList>
            <person name="Anantharaman K."/>
            <person name="Brown C.T."/>
            <person name="Hug L.A."/>
            <person name="Sharon I."/>
            <person name="Castelle C.J."/>
            <person name="Probst A.J."/>
            <person name="Thomas B.C."/>
            <person name="Singh A."/>
            <person name="Wilkins M.J."/>
            <person name="Karaoz U."/>
            <person name="Brodie E.L."/>
            <person name="Williams K.H."/>
            <person name="Hubbard S.S."/>
            <person name="Banfield J.F."/>
        </authorList>
    </citation>
    <scope>NUCLEOTIDE SEQUENCE [LARGE SCALE GENOMIC DNA]</scope>
</reference>
<accession>A0A1F5F704</accession>
<name>A0A1F5F704_9BACT</name>
<dbReference type="EMBL" id="MFAK01000004">
    <property type="protein sequence ID" value="OGD75443.1"/>
    <property type="molecule type" value="Genomic_DNA"/>
</dbReference>
<organism evidence="2 3">
    <name type="scientific">Candidatus Collierbacteria bacterium RIFOXYA2_FULL_46_10</name>
    <dbReference type="NCBI Taxonomy" id="1817726"/>
    <lineage>
        <taxon>Bacteria</taxon>
        <taxon>Candidatus Collieribacteriota</taxon>
    </lineage>
</organism>
<feature type="signal peptide" evidence="1">
    <location>
        <begin position="1"/>
        <end position="20"/>
    </location>
</feature>
<evidence type="ECO:0000313" key="3">
    <source>
        <dbReference type="Proteomes" id="UP000176191"/>
    </source>
</evidence>
<gene>
    <name evidence="2" type="ORF">A2228_01675</name>
</gene>
<feature type="chain" id="PRO_5009518506" evidence="1">
    <location>
        <begin position="21"/>
        <end position="237"/>
    </location>
</feature>
<evidence type="ECO:0000256" key="1">
    <source>
        <dbReference type="SAM" id="SignalP"/>
    </source>
</evidence>
<dbReference type="Proteomes" id="UP000176191">
    <property type="component" value="Unassembled WGS sequence"/>
</dbReference>
<keyword evidence="1" id="KW-0732">Signal</keyword>
<protein>
    <submittedName>
        <fullName evidence="2">Uncharacterized protein</fullName>
    </submittedName>
</protein>
<dbReference type="AlphaFoldDB" id="A0A1F5F704"/>